<accession>A0A1I8GHX6</accession>
<dbReference type="AlphaFoldDB" id="A0A1I8GHX6"/>
<evidence type="ECO:0000313" key="2">
    <source>
        <dbReference type="WBParaSite" id="maker-uti_cns_0001950-snap-gene-0.8-mRNA-1"/>
    </source>
</evidence>
<evidence type="ECO:0000313" key="3">
    <source>
        <dbReference type="WBParaSite" id="maker-uti_cns_0048290-snap-gene-0.13-mRNA-1"/>
    </source>
</evidence>
<sequence length="182" mass="19993">KGVPAGLILRAEGRKHAAKRVEPLDIAVAAGVKRTTRQTTVDGAGQQGFGYRLGVDLAECRSLDVALKILLKIIKFTLRVSQSSANVAQLHSSLFVSTRHRVLEIAALQLHARALLKDASKVAGAFRRCYRAVELLQHCKVAQLLPCCVSPGSESTRHSFLVLHQRLNGFIEQILSHLQLRF</sequence>
<dbReference type="WBParaSite" id="maker-uti_cns_0001950-snap-gene-0.8-mRNA-1">
    <property type="protein sequence ID" value="maker-uti_cns_0001950-snap-gene-0.8-mRNA-1"/>
    <property type="gene ID" value="maker-uti_cns_0001950-snap-gene-0.8"/>
</dbReference>
<dbReference type="Proteomes" id="UP000095280">
    <property type="component" value="Unplaced"/>
</dbReference>
<keyword evidence="1" id="KW-1185">Reference proteome</keyword>
<organism evidence="1 2">
    <name type="scientific">Macrostomum lignano</name>
    <dbReference type="NCBI Taxonomy" id="282301"/>
    <lineage>
        <taxon>Eukaryota</taxon>
        <taxon>Metazoa</taxon>
        <taxon>Spiralia</taxon>
        <taxon>Lophotrochozoa</taxon>
        <taxon>Platyhelminthes</taxon>
        <taxon>Rhabditophora</taxon>
        <taxon>Macrostomorpha</taxon>
        <taxon>Macrostomida</taxon>
        <taxon>Macrostomidae</taxon>
        <taxon>Macrostomum</taxon>
    </lineage>
</organism>
<name>A0A1I8GHX6_9PLAT</name>
<reference evidence="2 3" key="1">
    <citation type="submission" date="2016-11" db="UniProtKB">
        <authorList>
            <consortium name="WormBaseParasite"/>
        </authorList>
    </citation>
    <scope>IDENTIFICATION</scope>
</reference>
<proteinExistence type="predicted"/>
<protein>
    <submittedName>
        <fullName evidence="2 3">Secreted protein</fullName>
    </submittedName>
</protein>
<evidence type="ECO:0000313" key="1">
    <source>
        <dbReference type="Proteomes" id="UP000095280"/>
    </source>
</evidence>
<dbReference type="WBParaSite" id="maker-uti_cns_0048290-snap-gene-0.13-mRNA-1">
    <property type="protein sequence ID" value="maker-uti_cns_0048290-snap-gene-0.13-mRNA-1"/>
    <property type="gene ID" value="maker-uti_cns_0048290-snap-gene-0.13"/>
</dbReference>